<evidence type="ECO:0000256" key="9">
    <source>
        <dbReference type="RuleBase" id="RU003857"/>
    </source>
</evidence>
<evidence type="ECO:0000259" key="12">
    <source>
        <dbReference type="Pfam" id="PF07885"/>
    </source>
</evidence>
<accession>A0A3Q3AZT9</accession>
<feature type="domain" description="Potassium channel" evidence="12">
    <location>
        <begin position="115"/>
        <end position="174"/>
    </location>
</feature>
<dbReference type="RefSeq" id="XP_017277146.1">
    <property type="nucleotide sequence ID" value="XM_017421657.3"/>
</dbReference>
<feature type="transmembrane region" description="Helical" evidence="11">
    <location>
        <begin position="364"/>
        <end position="382"/>
    </location>
</feature>
<feature type="transmembrane region" description="Helical" evidence="11">
    <location>
        <begin position="153"/>
        <end position="177"/>
    </location>
</feature>
<feature type="transmembrane region" description="Helical" evidence="11">
    <location>
        <begin position="35"/>
        <end position="59"/>
    </location>
</feature>
<dbReference type="GeneTree" id="ENSGT00940000170261"/>
<dbReference type="SUPFAM" id="SSF81324">
    <property type="entry name" value="Voltage-gated potassium channels"/>
    <property type="match status" value="2"/>
</dbReference>
<evidence type="ECO:0000256" key="4">
    <source>
        <dbReference type="ARBA" id="ARBA00022958"/>
    </source>
</evidence>
<dbReference type="GO" id="GO:0005886">
    <property type="term" value="C:plasma membrane"/>
    <property type="evidence" value="ECO:0007669"/>
    <property type="project" value="TreeGrafter"/>
</dbReference>
<dbReference type="PRINTS" id="PR01333">
    <property type="entry name" value="2POREKCHANEL"/>
</dbReference>
<dbReference type="KEGG" id="kmr:108239135"/>
<reference evidence="13" key="1">
    <citation type="submission" date="2025-08" db="UniProtKB">
        <authorList>
            <consortium name="Ensembl"/>
        </authorList>
    </citation>
    <scope>IDENTIFICATION</scope>
</reference>
<comment type="subcellular location">
    <subcellularLocation>
        <location evidence="1">Membrane</location>
        <topology evidence="1">Multi-pass membrane protein</topology>
    </subcellularLocation>
</comment>
<evidence type="ECO:0000256" key="3">
    <source>
        <dbReference type="ARBA" id="ARBA00022692"/>
    </source>
</evidence>
<dbReference type="OMA" id="IRQVMHS"/>
<keyword evidence="2 9" id="KW-0813">Transport</keyword>
<dbReference type="InterPro" id="IPR003280">
    <property type="entry name" value="2pore_dom_K_chnl"/>
</dbReference>
<evidence type="ECO:0000313" key="14">
    <source>
        <dbReference type="Proteomes" id="UP000264800"/>
    </source>
</evidence>
<keyword evidence="8 9" id="KW-0407">Ion channel</keyword>
<dbReference type="Gene3D" id="1.10.287.70">
    <property type="match status" value="1"/>
</dbReference>
<keyword evidence="7 11" id="KW-0472">Membrane</keyword>
<dbReference type="STRING" id="37003.ENSKMAP00000022116"/>
<keyword evidence="3 9" id="KW-0812">Transmembrane</keyword>
<evidence type="ECO:0000256" key="5">
    <source>
        <dbReference type="ARBA" id="ARBA00022989"/>
    </source>
</evidence>
<feature type="domain" description="Potassium channel" evidence="12">
    <location>
        <begin position="316"/>
        <end position="388"/>
    </location>
</feature>
<keyword evidence="6 9" id="KW-0406">Ion transport</keyword>
<feature type="transmembrane region" description="Helical" evidence="11">
    <location>
        <begin position="340"/>
        <end position="357"/>
    </location>
</feature>
<feature type="region of interest" description="Disordered" evidence="10">
    <location>
        <begin position="1"/>
        <end position="20"/>
    </location>
</feature>
<comment type="similarity">
    <text evidence="9">Belongs to the two pore domain potassium channel (TC 1.A.1.8) family.</text>
</comment>
<dbReference type="GO" id="GO:0030322">
    <property type="term" value="P:stabilization of membrane potential"/>
    <property type="evidence" value="ECO:0007669"/>
    <property type="project" value="TreeGrafter"/>
</dbReference>
<dbReference type="GeneID" id="108239135"/>
<keyword evidence="5 11" id="KW-1133">Transmembrane helix</keyword>
<dbReference type="Pfam" id="PF07885">
    <property type="entry name" value="Ion_trans_2"/>
    <property type="match status" value="2"/>
</dbReference>
<evidence type="ECO:0000256" key="6">
    <source>
        <dbReference type="ARBA" id="ARBA00023065"/>
    </source>
</evidence>
<feature type="transmembrane region" description="Helical" evidence="11">
    <location>
        <begin position="306"/>
        <end position="328"/>
    </location>
</feature>
<dbReference type="CTD" id="338567"/>
<reference evidence="13" key="2">
    <citation type="submission" date="2025-09" db="UniProtKB">
        <authorList>
            <consortium name="Ensembl"/>
        </authorList>
    </citation>
    <scope>IDENTIFICATION</scope>
</reference>
<evidence type="ECO:0000256" key="7">
    <source>
        <dbReference type="ARBA" id="ARBA00023136"/>
    </source>
</evidence>
<evidence type="ECO:0000256" key="1">
    <source>
        <dbReference type="ARBA" id="ARBA00004141"/>
    </source>
</evidence>
<evidence type="ECO:0000256" key="10">
    <source>
        <dbReference type="SAM" id="MobiDB-lite"/>
    </source>
</evidence>
<evidence type="ECO:0000256" key="8">
    <source>
        <dbReference type="ARBA" id="ARBA00023303"/>
    </source>
</evidence>
<dbReference type="GO" id="GO:0015271">
    <property type="term" value="F:outward rectifier potassium channel activity"/>
    <property type="evidence" value="ECO:0007669"/>
    <property type="project" value="TreeGrafter"/>
</dbReference>
<sequence length="411" mass="46664">MPRESDKMTRSAKKTGSALKQSKQPKTCAAGFWKLFPHLTLCGTLVIYAMLGAVVFQLIEGRSTWRTRQIEEEYRSFLTELVEQVKNDTGNGSNTTEVVKNVTRKMKGFKSIWSQSPDRWSFSESLLFSCTVFTTVGYGEIFPVTLIGKVVCVIYAMVGIPLMLLLMLDVGDFLALVMSRTYSKFHKLFTAFRSRNWLPWKARGRELHSDLQTLEDGTFAFGHDVVIRKPLDIRHVLHSQADVRHKSIRLQNNKNIFEKIIAKENLVRKSPLLRSLSCPQLDHLPLSSTGYVIWDFSGLGDGMDMLNVPLVLVIFVVIAYICLGGSILSLWEKDFSGFDSYYFCFITLTTIGFGDIVPNNHKFFILTSLFILIGMTIMSMAFKLSQTRIVSCYRKCIKFVSGGNVRNEEDD</sequence>
<keyword evidence="4" id="KW-0630">Potassium</keyword>
<dbReference type="Proteomes" id="UP000264800">
    <property type="component" value="Unplaced"/>
</dbReference>
<evidence type="ECO:0000256" key="11">
    <source>
        <dbReference type="SAM" id="Phobius"/>
    </source>
</evidence>
<keyword evidence="14" id="KW-1185">Reference proteome</keyword>
<dbReference type="PANTHER" id="PTHR11003">
    <property type="entry name" value="POTASSIUM CHANNEL, SUBFAMILY K"/>
    <property type="match status" value="1"/>
</dbReference>
<dbReference type="AlphaFoldDB" id="A0A3Q3AZT9"/>
<name>A0A3Q3AZT9_KRYMA</name>
<evidence type="ECO:0000256" key="2">
    <source>
        <dbReference type="ARBA" id="ARBA00022448"/>
    </source>
</evidence>
<dbReference type="OrthoDB" id="297496at2759"/>
<dbReference type="Ensembl" id="ENSKMAT00000022401.1">
    <property type="protein sequence ID" value="ENSKMAP00000022116.1"/>
    <property type="gene ID" value="ENSKMAG00000016428.1"/>
</dbReference>
<dbReference type="InterPro" id="IPR013099">
    <property type="entry name" value="K_chnl_dom"/>
</dbReference>
<evidence type="ECO:0000313" key="13">
    <source>
        <dbReference type="Ensembl" id="ENSKMAP00000022116.1"/>
    </source>
</evidence>
<protein>
    <submittedName>
        <fullName evidence="13">Potassium two pore domain channel subfamily K member 18</fullName>
    </submittedName>
</protein>
<proteinExistence type="inferred from homology"/>
<dbReference type="GO" id="GO:0022841">
    <property type="term" value="F:potassium ion leak channel activity"/>
    <property type="evidence" value="ECO:0007669"/>
    <property type="project" value="TreeGrafter"/>
</dbReference>
<organism evidence="13 14">
    <name type="scientific">Kryptolebias marmoratus</name>
    <name type="common">Mangrove killifish</name>
    <name type="synonym">Rivulus marmoratus</name>
    <dbReference type="NCBI Taxonomy" id="37003"/>
    <lineage>
        <taxon>Eukaryota</taxon>
        <taxon>Metazoa</taxon>
        <taxon>Chordata</taxon>
        <taxon>Craniata</taxon>
        <taxon>Vertebrata</taxon>
        <taxon>Euteleostomi</taxon>
        <taxon>Actinopterygii</taxon>
        <taxon>Neopterygii</taxon>
        <taxon>Teleostei</taxon>
        <taxon>Neoteleostei</taxon>
        <taxon>Acanthomorphata</taxon>
        <taxon>Ovalentaria</taxon>
        <taxon>Atherinomorphae</taxon>
        <taxon>Cyprinodontiformes</taxon>
        <taxon>Rivulidae</taxon>
        <taxon>Kryptolebias</taxon>
    </lineage>
</organism>
<dbReference type="PANTHER" id="PTHR11003:SF346">
    <property type="entry name" value="POTASSIUM CHANNEL SUBFAMILY K MEMBER 18"/>
    <property type="match status" value="1"/>
</dbReference>